<comment type="caution">
    <text evidence="2">The sequence shown here is derived from an EMBL/GenBank/DDBJ whole genome shotgun (WGS) entry which is preliminary data.</text>
</comment>
<protein>
    <recommendedName>
        <fullName evidence="4">Plasmid replication, integration and excision activator</fullName>
    </recommendedName>
</protein>
<dbReference type="Proteomes" id="UP000539313">
    <property type="component" value="Unassembled WGS sequence"/>
</dbReference>
<organism evidence="2 3">
    <name type="scientific">Thermomonospora cellulosilytica</name>
    <dbReference type="NCBI Taxonomy" id="1411118"/>
    <lineage>
        <taxon>Bacteria</taxon>
        <taxon>Bacillati</taxon>
        <taxon>Actinomycetota</taxon>
        <taxon>Actinomycetes</taxon>
        <taxon>Streptosporangiales</taxon>
        <taxon>Thermomonosporaceae</taxon>
        <taxon>Thermomonospora</taxon>
    </lineage>
</organism>
<dbReference type="AlphaFoldDB" id="A0A7W3MT20"/>
<evidence type="ECO:0000313" key="2">
    <source>
        <dbReference type="EMBL" id="MBA9001357.1"/>
    </source>
</evidence>
<evidence type="ECO:0000313" key="3">
    <source>
        <dbReference type="Proteomes" id="UP000539313"/>
    </source>
</evidence>
<feature type="region of interest" description="Disordered" evidence="1">
    <location>
        <begin position="124"/>
        <end position="145"/>
    </location>
</feature>
<dbReference type="RefSeq" id="WP_119728386.1">
    <property type="nucleotide sequence ID" value="NZ_JACJII010000001.1"/>
</dbReference>
<name>A0A7W3MT20_9ACTN</name>
<keyword evidence="3" id="KW-1185">Reference proteome</keyword>
<sequence>MGIQGRIPVEFGQVFPHGVYATGPAEPLTNYETKRQEIDKDTGLPVWVVDVYDADPAAKHKASAIRVRVIARECPVLPEPVMGPFRPVEFTGMTVTPYVEVSGKNPQGEPITRIAYSYRATGVQAPNTPAAGRGGARPAAGKDAA</sequence>
<feature type="compositionally biased region" description="Low complexity" evidence="1">
    <location>
        <begin position="136"/>
        <end position="145"/>
    </location>
</feature>
<proteinExistence type="predicted"/>
<reference evidence="2 3" key="1">
    <citation type="submission" date="2020-08" db="EMBL/GenBank/DDBJ databases">
        <title>Sequencing the genomes of 1000 actinobacteria strains.</title>
        <authorList>
            <person name="Klenk H.-P."/>
        </authorList>
    </citation>
    <scope>NUCLEOTIDE SEQUENCE [LARGE SCALE GENOMIC DNA]</scope>
    <source>
        <strain evidence="2 3">DSM 45823</strain>
    </source>
</reference>
<accession>A0A7W3MT20</accession>
<evidence type="ECO:0008006" key="4">
    <source>
        <dbReference type="Google" id="ProtNLM"/>
    </source>
</evidence>
<gene>
    <name evidence="2" type="ORF">HNR21_000239</name>
</gene>
<evidence type="ECO:0000256" key="1">
    <source>
        <dbReference type="SAM" id="MobiDB-lite"/>
    </source>
</evidence>
<dbReference type="EMBL" id="JACJII010000001">
    <property type="protein sequence ID" value="MBA9001357.1"/>
    <property type="molecule type" value="Genomic_DNA"/>
</dbReference>